<evidence type="ECO:0000313" key="1">
    <source>
        <dbReference type="EMBL" id="MFC4195793.1"/>
    </source>
</evidence>
<comment type="caution">
    <text evidence="1">The sequence shown here is derived from an EMBL/GenBank/DDBJ whole genome shotgun (WGS) entry which is preliminary data.</text>
</comment>
<organism evidence="1 2">
    <name type="scientific">Pedobacter jamesrossensis</name>
    <dbReference type="NCBI Taxonomy" id="1908238"/>
    <lineage>
        <taxon>Bacteria</taxon>
        <taxon>Pseudomonadati</taxon>
        <taxon>Bacteroidota</taxon>
        <taxon>Sphingobacteriia</taxon>
        <taxon>Sphingobacteriales</taxon>
        <taxon>Sphingobacteriaceae</taxon>
        <taxon>Pedobacter</taxon>
    </lineage>
</organism>
<reference evidence="2" key="1">
    <citation type="journal article" date="2019" name="Int. J. Syst. Evol. Microbiol.">
        <title>The Global Catalogue of Microorganisms (GCM) 10K type strain sequencing project: providing services to taxonomists for standard genome sequencing and annotation.</title>
        <authorList>
            <consortium name="The Broad Institute Genomics Platform"/>
            <consortium name="The Broad Institute Genome Sequencing Center for Infectious Disease"/>
            <person name="Wu L."/>
            <person name="Ma J."/>
        </authorList>
    </citation>
    <scope>NUCLEOTIDE SEQUENCE [LARGE SCALE GENOMIC DNA]</scope>
    <source>
        <strain evidence="2">CCM 8689</strain>
    </source>
</reference>
<name>A0ABV8NJ26_9SPHI</name>
<accession>A0ABV8NJ26</accession>
<dbReference type="Proteomes" id="UP001595792">
    <property type="component" value="Unassembled WGS sequence"/>
</dbReference>
<evidence type="ECO:0000313" key="2">
    <source>
        <dbReference type="Proteomes" id="UP001595792"/>
    </source>
</evidence>
<sequence>MVNVVNFNEIPTIQHFRRYLGVYAIFPKNIKCGNMIYGYQPYDYEDDTFVFVVTGKIYGIDSNGKATKPSGLCTGCSSRPHQRHTSR</sequence>
<dbReference type="EMBL" id="JBHSBY010000022">
    <property type="protein sequence ID" value="MFC4195793.1"/>
    <property type="molecule type" value="Genomic_DNA"/>
</dbReference>
<proteinExistence type="predicted"/>
<keyword evidence="2" id="KW-1185">Reference proteome</keyword>
<dbReference type="RefSeq" id="WP_378959109.1">
    <property type="nucleotide sequence ID" value="NZ_JBHRXC010000001.1"/>
</dbReference>
<gene>
    <name evidence="1" type="ORF">ACFOUY_03690</name>
</gene>
<protein>
    <submittedName>
        <fullName evidence="1">Uncharacterized protein</fullName>
    </submittedName>
</protein>